<accession>G7NCC2</accession>
<comment type="similarity">
    <text evidence="4 10">Belongs to the ubiquitin conjugation factor E4 family.</text>
</comment>
<protein>
    <recommendedName>
        <fullName evidence="10">Ubiquitin conjugation factor E4</fullName>
        <ecNumber evidence="10">2.3.2.27</ecNumber>
    </recommendedName>
    <alternativeName>
        <fullName evidence="10">RING-type E3 ubiquitin transferase E4</fullName>
    </alternativeName>
</protein>
<keyword evidence="5 10" id="KW-0963">Cytoplasm</keyword>
<evidence type="ECO:0000256" key="9">
    <source>
        <dbReference type="ARBA" id="ARBA00037624"/>
    </source>
</evidence>
<dbReference type="SMART" id="SM00504">
    <property type="entry name" value="Ubox"/>
    <property type="match status" value="1"/>
</dbReference>
<dbReference type="AlphaFoldDB" id="G7NCC2"/>
<evidence type="ECO:0000256" key="8">
    <source>
        <dbReference type="ARBA" id="ARBA00022990"/>
    </source>
</evidence>
<dbReference type="PANTHER" id="PTHR13931:SF16">
    <property type="entry name" value="UBIQUITIN CONJUGATION FACTOR E4 A"/>
    <property type="match status" value="1"/>
</dbReference>
<evidence type="ECO:0000313" key="13">
    <source>
        <dbReference type="EMBL" id="EHH23479.1"/>
    </source>
</evidence>
<dbReference type="EC" id="2.3.2.27" evidence="10"/>
<dbReference type="InterPro" id="IPR003613">
    <property type="entry name" value="Ubox_domain"/>
</dbReference>
<proteinExistence type="inferred from homology"/>
<dbReference type="GO" id="GO:0005737">
    <property type="term" value="C:cytoplasm"/>
    <property type="evidence" value="ECO:0007669"/>
    <property type="project" value="UniProtKB-SubCell"/>
</dbReference>
<keyword evidence="7 10" id="KW-0833">Ubl conjugation pathway</keyword>
<dbReference type="GO" id="GO:0006511">
    <property type="term" value="P:ubiquitin-dependent protein catabolic process"/>
    <property type="evidence" value="ECO:0007669"/>
    <property type="project" value="InterPro"/>
</dbReference>
<comment type="pathway">
    <text evidence="3 10">Protein modification; protein ubiquitination.</text>
</comment>
<dbReference type="GO" id="GO:0000151">
    <property type="term" value="C:ubiquitin ligase complex"/>
    <property type="evidence" value="ECO:0007669"/>
    <property type="project" value="UniProtKB-UniRule"/>
</dbReference>
<comment type="function">
    <text evidence="9">Ubiquitin-protein ligase that probably functions as an E3 ligase in conjunction with specific E1 and E2 ligases. May also function as an E4 ligase mediating the assembly of polyubiquitin chains on substrates ubiquitinated by another E3 ubiquitin ligase. Mediates 'Lys-48'-linked polyubiquitination of substrates.</text>
</comment>
<keyword evidence="8" id="KW-0007">Acetylation</keyword>
<comment type="function">
    <text evidence="10">Ubiquitin-protein ligase that probably functions as an E3 ligase in conjunction with specific E1 and E2 ligases. Also functions as an E4 ligase mediating the assembly of polyubiquitin chains on substrates ubiquitinated by another E3 ubiquitin ligase. Mediates 'Lys-48'-linked polyubiquitination of substrates.</text>
</comment>
<dbReference type="InterPro" id="IPR013083">
    <property type="entry name" value="Znf_RING/FYVE/PHD"/>
</dbReference>
<dbReference type="UniPathway" id="UPA00143"/>
<evidence type="ECO:0000256" key="3">
    <source>
        <dbReference type="ARBA" id="ARBA00004906"/>
    </source>
</evidence>
<dbReference type="PANTHER" id="PTHR13931">
    <property type="entry name" value="UBIQUITINATION FACTOR E4"/>
    <property type="match status" value="1"/>
</dbReference>
<dbReference type="Gene3D" id="3.30.40.10">
    <property type="entry name" value="Zinc/RING finger domain, C3HC4 (zinc finger)"/>
    <property type="match status" value="1"/>
</dbReference>
<dbReference type="InterPro" id="IPR019474">
    <property type="entry name" value="Ub_conjug_fac_E4_core"/>
</dbReference>
<dbReference type="SUPFAM" id="SSF57850">
    <property type="entry name" value="RING/U-box"/>
    <property type="match status" value="1"/>
</dbReference>
<dbReference type="Proteomes" id="UP000013456">
    <property type="component" value="Chromosome 14"/>
</dbReference>
<evidence type="ECO:0000256" key="10">
    <source>
        <dbReference type="RuleBase" id="RU369083"/>
    </source>
</evidence>
<dbReference type="EMBL" id="CM001266">
    <property type="protein sequence ID" value="EHH23479.1"/>
    <property type="molecule type" value="Genomic_DNA"/>
</dbReference>
<dbReference type="FunFam" id="3.30.40.10:FF:000055">
    <property type="entry name" value="Ubiquitin conjugation factor e4 a"/>
    <property type="match status" value="1"/>
</dbReference>
<evidence type="ECO:0000256" key="1">
    <source>
        <dbReference type="ARBA" id="ARBA00000900"/>
    </source>
</evidence>
<comment type="catalytic activity">
    <reaction evidence="1 10">
        <text>S-ubiquitinyl-[E2 ubiquitin-conjugating enzyme]-L-cysteine + [acceptor protein]-L-lysine = [E2 ubiquitin-conjugating enzyme]-L-cysteine + N(6)-ubiquitinyl-[acceptor protein]-L-lysine.</text>
        <dbReference type="EC" id="2.3.2.27"/>
    </reaction>
</comment>
<keyword evidence="6 10" id="KW-0808">Transferase</keyword>
<feature type="region of interest" description="Disordered" evidence="11">
    <location>
        <begin position="33"/>
        <end position="56"/>
    </location>
</feature>
<organism evidence="13">
    <name type="scientific">Macaca mulatta</name>
    <name type="common">Rhesus macaque</name>
    <dbReference type="NCBI Taxonomy" id="9544"/>
    <lineage>
        <taxon>Eukaryota</taxon>
        <taxon>Metazoa</taxon>
        <taxon>Chordata</taxon>
        <taxon>Craniata</taxon>
        <taxon>Vertebrata</taxon>
        <taxon>Euteleostomi</taxon>
        <taxon>Mammalia</taxon>
        <taxon>Eutheria</taxon>
        <taxon>Euarchontoglires</taxon>
        <taxon>Primates</taxon>
        <taxon>Haplorrhini</taxon>
        <taxon>Catarrhini</taxon>
        <taxon>Cercopithecidae</taxon>
        <taxon>Cercopithecinae</taxon>
        <taxon>Macaca</taxon>
    </lineage>
</organism>
<dbReference type="PROSITE" id="PS51698">
    <property type="entry name" value="U_BOX"/>
    <property type="match status" value="1"/>
</dbReference>
<evidence type="ECO:0000256" key="4">
    <source>
        <dbReference type="ARBA" id="ARBA00007434"/>
    </source>
</evidence>
<evidence type="ECO:0000256" key="5">
    <source>
        <dbReference type="ARBA" id="ARBA00022490"/>
    </source>
</evidence>
<evidence type="ECO:0000256" key="2">
    <source>
        <dbReference type="ARBA" id="ARBA00004496"/>
    </source>
</evidence>
<name>G7NCC2_MACMU</name>
<dbReference type="Pfam" id="PF04564">
    <property type="entry name" value="U-box"/>
    <property type="match status" value="1"/>
</dbReference>
<dbReference type="GO" id="GO:0036503">
    <property type="term" value="P:ERAD pathway"/>
    <property type="evidence" value="ECO:0007669"/>
    <property type="project" value="InterPro"/>
</dbReference>
<evidence type="ECO:0000256" key="7">
    <source>
        <dbReference type="ARBA" id="ARBA00022786"/>
    </source>
</evidence>
<feature type="domain" description="U-box" evidence="12">
    <location>
        <begin position="994"/>
        <end position="1071"/>
    </location>
</feature>
<comment type="domain">
    <text evidence="10">The U-box domain is required for the ubiquitin protein ligase activity.</text>
</comment>
<dbReference type="Pfam" id="PF10408">
    <property type="entry name" value="Ufd2P_core"/>
    <property type="match status" value="1"/>
</dbReference>
<evidence type="ECO:0000256" key="6">
    <source>
        <dbReference type="ARBA" id="ARBA00022679"/>
    </source>
</evidence>
<evidence type="ECO:0000256" key="11">
    <source>
        <dbReference type="SAM" id="MobiDB-lite"/>
    </source>
</evidence>
<gene>
    <name evidence="13" type="ORF">EGK_06953</name>
</gene>
<sequence length="1076" mass="123782">MTDQENNNNISSNPFAALFGSLADAKQFAAIQKEQLKQQSDELPASPDDSDNSVSESLDEFDYSVAEISRSFRSQQEICEQLNINHMIQRIFLITLDNSDPSLKSGNGIPSRCVYLEEMAVELEDQDWLDMSNVEQALFARLLLQDPGNHLINMTSSTTLNLSADRDAGERHIFCYLYSCFQRAKEEITKVPENLLPFAVQCRNLTVSNTRTVLLTPEIYVDQNIHEQLVDLMLEAIQGAREYMSKIYFEDVTEFLEEVIEALILDEEVRTFPEVMIPVFDVLLGRIKDLELCQILLYAYLDILLYFTRQKDMAKVFVEYIQPKDPTNGQMYQKTLLGVILNISCLLKTPGVVENHGYFLNPSRSSPQEIKVQEANIHQFMAQFHEKIYQMLKNLLQLSPETKHCILSWLGNCLHANAGRTKIWANQMPEIFFQMYASDAFFLNLGAALLKLCQPFCKPRSSRLLTFNPTYCALKELNDEERKIKNVHMRGLDKETCLIPAVQEPKFPQNYNLVTENLALTEYTLYLGFHRLHDQMVKINQNLHRLQVAWRDAQQSSSPAADNLREQFERLMTIYLSTKTAMTEPQMLQNCLNLQVSMAVLLVQLAIGNEGSQPIELTFPLPDGYSSLAYVPEFFADNLGDFLIFLRRFADDILETSADSLEHVLHFITIFTGSIERMKNPHLRAKLAEVLEAVMPHLDQTPNPLVSSVFHRKRVFCNFQYAPQLAEALIKVFVDIEFTGDPHQFEQKFNYRRPMYPILRYMWGTDTYRESIKDLADYASKNLEAMNPPLFLRFLNLLMNDAIFLLDEAIQYLSKIKIQQIEKDRGEWDSLTPEARREKEAGLQMFGQLARFHNIMSNETIGTLAFLTSEIKSLFVHPFLAERIISMLNYFLQHLVGPKMGALKVKDFSEFDFKPQQLVSDICTIYLNLGDEENFCATVPKDGRSYSPTLFAQTVRVLKKINKPGNMIVAFSNLAERIKSLADLQQQEEETYADACDEFLDPIMSTLMCDPVGQDNSSTVAWEAKRLTPVINLLTDQTDPFNRSPLTMDQIRPNTELKEKIQRWLAERKQQKEQLE</sequence>
<evidence type="ECO:0000259" key="12">
    <source>
        <dbReference type="PROSITE" id="PS51698"/>
    </source>
</evidence>
<dbReference type="GO" id="GO:0034450">
    <property type="term" value="F:ubiquitin-ubiquitin ligase activity"/>
    <property type="evidence" value="ECO:0007669"/>
    <property type="project" value="UniProtKB-UniRule"/>
</dbReference>
<dbReference type="InterPro" id="IPR045132">
    <property type="entry name" value="UBE4"/>
</dbReference>
<reference evidence="13" key="1">
    <citation type="journal article" date="2011" name="Nat. Biotechnol.">
        <title>Genome sequencing and comparison of two nonhuman primate animal models, the cynomolgus and Chinese rhesus macaques.</title>
        <authorList>
            <person name="Yan G."/>
            <person name="Zhang G."/>
            <person name="Fang X."/>
            <person name="Zhang Y."/>
            <person name="Li C."/>
            <person name="Ling F."/>
            <person name="Cooper D.N."/>
            <person name="Li Q."/>
            <person name="Li Y."/>
            <person name="van Gool A.J."/>
            <person name="Du H."/>
            <person name="Chen J."/>
            <person name="Chen R."/>
            <person name="Zhang P."/>
            <person name="Huang Z."/>
            <person name="Thompson J.R."/>
            <person name="Meng Y."/>
            <person name="Bai Y."/>
            <person name="Wang J."/>
            <person name="Zhuo M."/>
            <person name="Wang T."/>
            <person name="Huang Y."/>
            <person name="Wei L."/>
            <person name="Li J."/>
            <person name="Wang Z."/>
            <person name="Hu H."/>
            <person name="Yang P."/>
            <person name="Le L."/>
            <person name="Stenson P.D."/>
            <person name="Li B."/>
            <person name="Liu X."/>
            <person name="Ball E.V."/>
            <person name="An N."/>
            <person name="Huang Q."/>
            <person name="Zhang Y."/>
            <person name="Fan W."/>
            <person name="Zhang X."/>
            <person name="Li Y."/>
            <person name="Wang W."/>
            <person name="Katze M.G."/>
            <person name="Su B."/>
            <person name="Nielsen R."/>
            <person name="Yang H."/>
            <person name="Wang J."/>
            <person name="Wang X."/>
            <person name="Wang J."/>
        </authorList>
    </citation>
    <scope>NUCLEOTIDE SEQUENCE [LARGE SCALE GENOMIC DNA]</scope>
    <source>
        <strain evidence="13">CR-5</strain>
    </source>
</reference>
<comment type="subcellular location">
    <subcellularLocation>
        <location evidence="2 10">Cytoplasm</location>
    </subcellularLocation>
</comment>
<dbReference type="GO" id="GO:0000209">
    <property type="term" value="P:protein polyubiquitination"/>
    <property type="evidence" value="ECO:0007669"/>
    <property type="project" value="UniProtKB-UniRule"/>
</dbReference>